<organism evidence="1 2">
    <name type="scientific">Dentiscutata erythropus</name>
    <dbReference type="NCBI Taxonomy" id="1348616"/>
    <lineage>
        <taxon>Eukaryota</taxon>
        <taxon>Fungi</taxon>
        <taxon>Fungi incertae sedis</taxon>
        <taxon>Mucoromycota</taxon>
        <taxon>Glomeromycotina</taxon>
        <taxon>Glomeromycetes</taxon>
        <taxon>Diversisporales</taxon>
        <taxon>Gigasporaceae</taxon>
        <taxon>Dentiscutata</taxon>
    </lineage>
</organism>
<name>A0A9N9DPQ4_9GLOM</name>
<comment type="caution">
    <text evidence="1">The sequence shown here is derived from an EMBL/GenBank/DDBJ whole genome shotgun (WGS) entry which is preliminary data.</text>
</comment>
<gene>
    <name evidence="1" type="ORF">DERYTH_LOCUS10073</name>
</gene>
<dbReference type="EMBL" id="CAJVPY010005715">
    <property type="protein sequence ID" value="CAG8648875.1"/>
    <property type="molecule type" value="Genomic_DNA"/>
</dbReference>
<dbReference type="Proteomes" id="UP000789405">
    <property type="component" value="Unassembled WGS sequence"/>
</dbReference>
<keyword evidence="2" id="KW-1185">Reference proteome</keyword>
<evidence type="ECO:0000313" key="2">
    <source>
        <dbReference type="Proteomes" id="UP000789405"/>
    </source>
</evidence>
<reference evidence="1" key="1">
    <citation type="submission" date="2021-06" db="EMBL/GenBank/DDBJ databases">
        <authorList>
            <person name="Kallberg Y."/>
            <person name="Tangrot J."/>
            <person name="Rosling A."/>
        </authorList>
    </citation>
    <scope>NUCLEOTIDE SEQUENCE</scope>
    <source>
        <strain evidence="1">MA453B</strain>
    </source>
</reference>
<evidence type="ECO:0000313" key="1">
    <source>
        <dbReference type="EMBL" id="CAG8648875.1"/>
    </source>
</evidence>
<proteinExistence type="predicted"/>
<dbReference type="AlphaFoldDB" id="A0A9N9DPQ4"/>
<protein>
    <submittedName>
        <fullName evidence="1">20738_t:CDS:1</fullName>
    </submittedName>
</protein>
<sequence length="147" mass="17487">MCQIRAKIYQDETNANIDYAQECFYSNSILNNQLDEMEIENLEEANSIQDDKRNMLIENDIELEEEWHKIVQHWIELLDDDADLYEIEDDSDNILNSLLTIFVENLDDNICQQVNDLEHPAEDNSTKWKLHDLFVTDLEIPNYFNML</sequence>
<accession>A0A9N9DPQ4</accession>